<dbReference type="AlphaFoldDB" id="A0A8J6NWP6"/>
<evidence type="ECO:0000313" key="2">
    <source>
        <dbReference type="EMBL" id="MBC8431215.1"/>
    </source>
</evidence>
<dbReference type="Proteomes" id="UP000605201">
    <property type="component" value="Unassembled WGS sequence"/>
</dbReference>
<gene>
    <name evidence="2" type="ORF">H8D96_04780</name>
</gene>
<feature type="transmembrane region" description="Helical" evidence="1">
    <location>
        <begin position="72"/>
        <end position="90"/>
    </location>
</feature>
<sequence length="128" mass="15040">MNIVKGLDRIALVIAVISILPGFFWGWKVYDHFAKEEITTKELEWAQKDEIFRPYRMAILEDLRHPPKWKCTIAGLTGSGATFFVALFGLRGLNRVFIWRVFTWVVEGFKDEKKDQEQTFDQRSDQKN</sequence>
<dbReference type="EMBL" id="JACNIG010000122">
    <property type="protein sequence ID" value="MBC8431215.1"/>
    <property type="molecule type" value="Genomic_DNA"/>
</dbReference>
<evidence type="ECO:0000313" key="3">
    <source>
        <dbReference type="Proteomes" id="UP000605201"/>
    </source>
</evidence>
<keyword evidence="1" id="KW-0472">Membrane</keyword>
<feature type="transmembrane region" description="Helical" evidence="1">
    <location>
        <begin position="7"/>
        <end position="27"/>
    </location>
</feature>
<keyword evidence="1" id="KW-1133">Transmembrane helix</keyword>
<reference evidence="2 3" key="1">
    <citation type="submission" date="2020-08" db="EMBL/GenBank/DDBJ databases">
        <title>Bridging the membrane lipid divide: bacteria of the FCB group superphylum have the potential to synthesize archaeal ether lipids.</title>
        <authorList>
            <person name="Villanueva L."/>
            <person name="Von Meijenfeldt F.A.B."/>
            <person name="Westbye A.B."/>
            <person name="Yadav S."/>
            <person name="Hopmans E.C."/>
            <person name="Dutilh B.E."/>
            <person name="Sinninghe Damste J.S."/>
        </authorList>
    </citation>
    <scope>NUCLEOTIDE SEQUENCE [LARGE SCALE GENOMIC DNA]</scope>
    <source>
        <strain evidence="2">NIOZ-UU17</strain>
    </source>
</reference>
<keyword evidence="1" id="KW-0812">Transmembrane</keyword>
<comment type="caution">
    <text evidence="2">The sequence shown here is derived from an EMBL/GenBank/DDBJ whole genome shotgun (WGS) entry which is preliminary data.</text>
</comment>
<name>A0A8J6NWP6_9BACT</name>
<protein>
    <submittedName>
        <fullName evidence="2">Uncharacterized protein</fullName>
    </submittedName>
</protein>
<organism evidence="2 3">
    <name type="scientific">Candidatus Desulfatibia vada</name>
    <dbReference type="NCBI Taxonomy" id="2841696"/>
    <lineage>
        <taxon>Bacteria</taxon>
        <taxon>Pseudomonadati</taxon>
        <taxon>Thermodesulfobacteriota</taxon>
        <taxon>Desulfobacteria</taxon>
        <taxon>Desulfobacterales</taxon>
        <taxon>Desulfobacterales incertae sedis</taxon>
        <taxon>Candidatus Desulfatibia</taxon>
    </lineage>
</organism>
<accession>A0A8J6NWP6</accession>
<proteinExistence type="predicted"/>
<evidence type="ECO:0000256" key="1">
    <source>
        <dbReference type="SAM" id="Phobius"/>
    </source>
</evidence>